<name>A0A1Y2H840_9FUNG</name>
<evidence type="ECO:0000256" key="1">
    <source>
        <dbReference type="SAM" id="MobiDB-lite"/>
    </source>
</evidence>
<reference evidence="2 3" key="1">
    <citation type="submission" date="2016-07" db="EMBL/GenBank/DDBJ databases">
        <title>Pervasive Adenine N6-methylation of Active Genes in Fungi.</title>
        <authorList>
            <consortium name="DOE Joint Genome Institute"/>
            <person name="Mondo S.J."/>
            <person name="Dannebaum R.O."/>
            <person name="Kuo R.C."/>
            <person name="Labutti K."/>
            <person name="Haridas S."/>
            <person name="Kuo A."/>
            <person name="Salamov A."/>
            <person name="Ahrendt S.R."/>
            <person name="Lipzen A."/>
            <person name="Sullivan W."/>
            <person name="Andreopoulos W.B."/>
            <person name="Clum A."/>
            <person name="Lindquist E."/>
            <person name="Daum C."/>
            <person name="Ramamoorthy G.K."/>
            <person name="Gryganskyi A."/>
            <person name="Culley D."/>
            <person name="Magnuson J.K."/>
            <person name="James T.Y."/>
            <person name="O'Malley M.A."/>
            <person name="Stajich J.E."/>
            <person name="Spatafora J.W."/>
            <person name="Visel A."/>
            <person name="Grigoriev I.V."/>
        </authorList>
    </citation>
    <scope>NUCLEOTIDE SEQUENCE [LARGE SCALE GENOMIC DNA]</scope>
    <source>
        <strain evidence="2 3">PL171</strain>
    </source>
</reference>
<protein>
    <submittedName>
        <fullName evidence="2">Uncharacterized protein</fullName>
    </submittedName>
</protein>
<proteinExistence type="predicted"/>
<evidence type="ECO:0000313" key="3">
    <source>
        <dbReference type="Proteomes" id="UP000193411"/>
    </source>
</evidence>
<dbReference type="EMBL" id="MCFL01000291">
    <property type="protein sequence ID" value="ORZ29212.1"/>
    <property type="molecule type" value="Genomic_DNA"/>
</dbReference>
<gene>
    <name evidence="2" type="ORF">BCR44DRAFT_58443</name>
</gene>
<dbReference type="AlphaFoldDB" id="A0A1Y2H840"/>
<organism evidence="2 3">
    <name type="scientific">Catenaria anguillulae PL171</name>
    <dbReference type="NCBI Taxonomy" id="765915"/>
    <lineage>
        <taxon>Eukaryota</taxon>
        <taxon>Fungi</taxon>
        <taxon>Fungi incertae sedis</taxon>
        <taxon>Blastocladiomycota</taxon>
        <taxon>Blastocladiomycetes</taxon>
        <taxon>Blastocladiales</taxon>
        <taxon>Catenariaceae</taxon>
        <taxon>Catenaria</taxon>
    </lineage>
</organism>
<dbReference type="Proteomes" id="UP000193411">
    <property type="component" value="Unassembled WGS sequence"/>
</dbReference>
<evidence type="ECO:0000313" key="2">
    <source>
        <dbReference type="EMBL" id="ORZ29212.1"/>
    </source>
</evidence>
<comment type="caution">
    <text evidence="2">The sequence shown here is derived from an EMBL/GenBank/DDBJ whole genome shotgun (WGS) entry which is preliminary data.</text>
</comment>
<keyword evidence="3" id="KW-1185">Reference proteome</keyword>
<feature type="region of interest" description="Disordered" evidence="1">
    <location>
        <begin position="1"/>
        <end position="32"/>
    </location>
</feature>
<accession>A0A1Y2H840</accession>
<sequence>MTRADRGDTNNKVIKRLPANKKVPAPTQGPAPLMDAEAYHAQRYKLQSARVVDEVTLPSDMSPISDFLPTGTKQSREVVVDSYLQLRLACHPDRKHFLG</sequence>